<dbReference type="InterPro" id="IPR027417">
    <property type="entry name" value="P-loop_NTPase"/>
</dbReference>
<evidence type="ECO:0000313" key="1">
    <source>
        <dbReference type="EMBL" id="AHL22611.1"/>
    </source>
</evidence>
<dbReference type="OrthoDB" id="132045at2157"/>
<dbReference type="Gene3D" id="1.10.10.10">
    <property type="entry name" value="Winged helix-like DNA-binding domain superfamily/Winged helix DNA-binding domain"/>
    <property type="match status" value="1"/>
</dbReference>
<evidence type="ECO:0000313" key="2">
    <source>
        <dbReference type="Proteomes" id="UP000019434"/>
    </source>
</evidence>
<reference evidence="1 2" key="1">
    <citation type="submission" date="2014-02" db="EMBL/GenBank/DDBJ databases">
        <title>Genome Sequence of an Hyperthermophilic Archaeon, Thermococcus nautili 30-1, producing viral vesicles.</title>
        <authorList>
            <person name="Oberto J."/>
            <person name="Gaudin M."/>
            <person name="Cossu M."/>
            <person name="Gorlas A."/>
            <person name="Slesarev A."/>
            <person name="Marguet E."/>
            <person name="Forterre P."/>
        </authorList>
    </citation>
    <scope>NUCLEOTIDE SEQUENCE [LARGE SCALE GENOMIC DNA]</scope>
    <source>
        <strain evidence="1 2">30-1</strain>
    </source>
</reference>
<dbReference type="HOGENOM" id="CLU_061108_0_0_2"/>
<dbReference type="InterPro" id="IPR036390">
    <property type="entry name" value="WH_DNA-bd_sf"/>
</dbReference>
<accession>W8P1G9</accession>
<dbReference type="SUPFAM" id="SSF46785">
    <property type="entry name" value="Winged helix' DNA-binding domain"/>
    <property type="match status" value="1"/>
</dbReference>
<dbReference type="AlphaFoldDB" id="W8P1G9"/>
<dbReference type="Gene3D" id="3.40.50.300">
    <property type="entry name" value="P-loop containing nucleotide triphosphate hydrolases"/>
    <property type="match status" value="1"/>
</dbReference>
<protein>
    <submittedName>
        <fullName evidence="1">Putative ATPase (AAA+ superfamily)</fullName>
    </submittedName>
</protein>
<dbReference type="InterPro" id="IPR036388">
    <property type="entry name" value="WH-like_DNA-bd_sf"/>
</dbReference>
<dbReference type="SUPFAM" id="SSF52540">
    <property type="entry name" value="P-loop containing nucleoside triphosphate hydrolases"/>
    <property type="match status" value="1"/>
</dbReference>
<keyword evidence="2" id="KW-1185">Reference proteome</keyword>
<dbReference type="RefSeq" id="WP_042690653.1">
    <property type="nucleotide sequence ID" value="NZ_CP007264.1"/>
</dbReference>
<dbReference type="Gene3D" id="1.10.8.60">
    <property type="match status" value="1"/>
</dbReference>
<dbReference type="STRING" id="195522.BD01_0992"/>
<dbReference type="Proteomes" id="UP000019434">
    <property type="component" value="Chromosome"/>
</dbReference>
<dbReference type="KEGG" id="tnu:BD01_0992"/>
<name>W8P1G9_9EURY</name>
<dbReference type="EMBL" id="CP007264">
    <property type="protein sequence ID" value="AHL22611.1"/>
    <property type="molecule type" value="Genomic_DNA"/>
</dbReference>
<organism evidence="1 2">
    <name type="scientific">Thermococcus nautili</name>
    <dbReference type="NCBI Taxonomy" id="195522"/>
    <lineage>
        <taxon>Archaea</taxon>
        <taxon>Methanobacteriati</taxon>
        <taxon>Methanobacteriota</taxon>
        <taxon>Thermococci</taxon>
        <taxon>Thermococcales</taxon>
        <taxon>Thermococcaceae</taxon>
        <taxon>Thermococcus</taxon>
    </lineage>
</organism>
<dbReference type="PANTHER" id="PTHR34301:SF8">
    <property type="entry name" value="ATPASE DOMAIN-CONTAINING PROTEIN"/>
    <property type="match status" value="1"/>
</dbReference>
<gene>
    <name evidence="1" type="ORF">BD01_0992</name>
</gene>
<dbReference type="GeneID" id="24958865"/>
<sequence length="382" mass="43599">MVCKNFFRTRPVMEEECLWGKGHRKAVEDILGAVLRGNTAVLLGPRRVGKTSVVSVMAEKLRRKRGYHYVYFNFSRFIGSRAISIADIEPKRTSLKMITTSKSYKISFRGVSVEVRKTSIEEFSRDFSTLVRVLSQNAELGVLIFDEAQVLARLKNLDFRGLLQEITDSYPNISLVFTGSMPGMLVEYLNPGAEKPNFMRSAEIFTLPRWSIEEGRGYLLEGFRSYGIKVTNELELSRAVEELGGVPGFISHYGITAVNLMRTGKSPEEALPVALEESRRYALEEWRKDIEAFLNVYNSRVYIGVLRVLAEAYPSALRGAEIYRRLKILGLAPTRVQHIYKYLETLEKAGFIRSSERKYWIEDPLLREAVKKFNLDRVAPAL</sequence>
<proteinExistence type="predicted"/>
<dbReference type="PANTHER" id="PTHR34301">
    <property type="entry name" value="DNA-BINDING PROTEIN-RELATED"/>
    <property type="match status" value="1"/>
</dbReference>
<dbReference type="eggNOG" id="arCOG03169">
    <property type="taxonomic scope" value="Archaea"/>
</dbReference>